<evidence type="ECO:0000313" key="3">
    <source>
        <dbReference type="Proteomes" id="UP000494206"/>
    </source>
</evidence>
<dbReference type="Proteomes" id="UP000494206">
    <property type="component" value="Unassembled WGS sequence"/>
</dbReference>
<organism evidence="2 3">
    <name type="scientific">Caenorhabditis bovis</name>
    <dbReference type="NCBI Taxonomy" id="2654633"/>
    <lineage>
        <taxon>Eukaryota</taxon>
        <taxon>Metazoa</taxon>
        <taxon>Ecdysozoa</taxon>
        <taxon>Nematoda</taxon>
        <taxon>Chromadorea</taxon>
        <taxon>Rhabditida</taxon>
        <taxon>Rhabditina</taxon>
        <taxon>Rhabditomorpha</taxon>
        <taxon>Rhabditoidea</taxon>
        <taxon>Rhabditidae</taxon>
        <taxon>Peloderinae</taxon>
        <taxon>Caenorhabditis</taxon>
    </lineage>
</organism>
<keyword evidence="3" id="KW-1185">Reference proteome</keyword>
<feature type="compositionally biased region" description="Basic and acidic residues" evidence="1">
    <location>
        <begin position="143"/>
        <end position="152"/>
    </location>
</feature>
<feature type="region of interest" description="Disordered" evidence="1">
    <location>
        <begin position="87"/>
        <end position="163"/>
    </location>
</feature>
<dbReference type="EMBL" id="CADEPM010000002">
    <property type="protein sequence ID" value="CAB3400212.1"/>
    <property type="molecule type" value="Genomic_DNA"/>
</dbReference>
<dbReference type="OrthoDB" id="10677996at2759"/>
<protein>
    <submittedName>
        <fullName evidence="2">Uncharacterized protein</fullName>
    </submittedName>
</protein>
<evidence type="ECO:0000256" key="1">
    <source>
        <dbReference type="SAM" id="MobiDB-lite"/>
    </source>
</evidence>
<accession>A0A8S1EGZ6</accession>
<reference evidence="2 3" key="1">
    <citation type="submission" date="2020-04" db="EMBL/GenBank/DDBJ databases">
        <authorList>
            <person name="Laetsch R D."/>
            <person name="Stevens L."/>
            <person name="Kumar S."/>
            <person name="Blaxter L. M."/>
        </authorList>
    </citation>
    <scope>NUCLEOTIDE SEQUENCE [LARGE SCALE GENOMIC DNA]</scope>
</reference>
<feature type="compositionally biased region" description="Basic and acidic residues" evidence="1">
    <location>
        <begin position="100"/>
        <end position="110"/>
    </location>
</feature>
<evidence type="ECO:0000313" key="2">
    <source>
        <dbReference type="EMBL" id="CAB3400212.1"/>
    </source>
</evidence>
<sequence>MSNRTPGKLNVGAVGGKLNNLLLAGPPAKPASRIATSEPRKPTCLVTEKISFSTTVSPKTVTGGGSLKKTPVKLNVGAIGDKLNNILLSGPPGMKPKLAGKTEKPAEKVQDGLIGVLKARPRGPANRRPMTRSMVMTSSFQIDDLKDAEKNLQEPSETDPVHF</sequence>
<dbReference type="AlphaFoldDB" id="A0A8S1EGZ6"/>
<gene>
    <name evidence="2" type="ORF">CBOVIS_LOCUS3199</name>
</gene>
<proteinExistence type="predicted"/>
<comment type="caution">
    <text evidence="2">The sequence shown here is derived from an EMBL/GenBank/DDBJ whole genome shotgun (WGS) entry which is preliminary data.</text>
</comment>
<name>A0A8S1EGZ6_9PELO</name>